<feature type="transmembrane region" description="Helical" evidence="9">
    <location>
        <begin position="204"/>
        <end position="232"/>
    </location>
</feature>
<evidence type="ECO:0000256" key="7">
    <source>
        <dbReference type="ARBA" id="ARBA00023303"/>
    </source>
</evidence>
<evidence type="ECO:0000256" key="9">
    <source>
        <dbReference type="SAM" id="Phobius"/>
    </source>
</evidence>
<organism evidence="11 12">
    <name type="scientific">Thecamonas trahens ATCC 50062</name>
    <dbReference type="NCBI Taxonomy" id="461836"/>
    <lineage>
        <taxon>Eukaryota</taxon>
        <taxon>Apusozoa</taxon>
        <taxon>Apusomonadida</taxon>
        <taxon>Apusomonadidae</taxon>
        <taxon>Thecamonas</taxon>
    </lineage>
</organism>
<dbReference type="OrthoDB" id="432483at2759"/>
<keyword evidence="12" id="KW-1185">Reference proteome</keyword>
<dbReference type="PANTHER" id="PTHR47823">
    <property type="entry name" value="ION_TRANS DOMAIN-CONTAINING PROTEIN"/>
    <property type="match status" value="1"/>
</dbReference>
<comment type="subcellular location">
    <subcellularLocation>
        <location evidence="1">Membrane</location>
        <topology evidence="1">Multi-pass membrane protein</topology>
    </subcellularLocation>
</comment>
<feature type="domain" description="Cyclic nucleotide-binding" evidence="10">
    <location>
        <begin position="505"/>
        <end position="606"/>
    </location>
</feature>
<evidence type="ECO:0000313" key="12">
    <source>
        <dbReference type="Proteomes" id="UP000054408"/>
    </source>
</evidence>
<dbReference type="RefSeq" id="XP_013755776.1">
    <property type="nucleotide sequence ID" value="XM_013900322.1"/>
</dbReference>
<dbReference type="Gene3D" id="1.10.287.630">
    <property type="entry name" value="Helix hairpin bin"/>
    <property type="match status" value="1"/>
</dbReference>
<dbReference type="PANTHER" id="PTHR47823:SF9">
    <property type="entry name" value="CHROMOSOME UNDETERMINED SCAFFOLD_10, WHOLE GENOME SHOTGUN SEQUENCE"/>
    <property type="match status" value="1"/>
</dbReference>
<feature type="transmembrane region" description="Helical" evidence="9">
    <location>
        <begin position="324"/>
        <end position="349"/>
    </location>
</feature>
<dbReference type="InterPro" id="IPR000595">
    <property type="entry name" value="cNMP-bd_dom"/>
</dbReference>
<evidence type="ECO:0000256" key="1">
    <source>
        <dbReference type="ARBA" id="ARBA00004141"/>
    </source>
</evidence>
<evidence type="ECO:0000256" key="8">
    <source>
        <dbReference type="SAM" id="MobiDB-lite"/>
    </source>
</evidence>
<dbReference type="PRINTS" id="PR01463">
    <property type="entry name" value="EAGCHANLFMLY"/>
</dbReference>
<keyword evidence="4 9" id="KW-1133">Transmembrane helix</keyword>
<feature type="compositionally biased region" description="Low complexity" evidence="8">
    <location>
        <begin position="945"/>
        <end position="955"/>
    </location>
</feature>
<feature type="region of interest" description="Disordered" evidence="8">
    <location>
        <begin position="689"/>
        <end position="725"/>
    </location>
</feature>
<keyword evidence="2" id="KW-0813">Transport</keyword>
<evidence type="ECO:0000313" key="11">
    <source>
        <dbReference type="EMBL" id="KNC51869.1"/>
    </source>
</evidence>
<evidence type="ECO:0000256" key="5">
    <source>
        <dbReference type="ARBA" id="ARBA00023065"/>
    </source>
</evidence>
<feature type="transmembrane region" description="Helical" evidence="9">
    <location>
        <begin position="369"/>
        <end position="391"/>
    </location>
</feature>
<keyword evidence="3 9" id="KW-0812">Transmembrane</keyword>
<dbReference type="Pfam" id="PF10294">
    <property type="entry name" value="Methyltransf_16"/>
    <property type="match status" value="1"/>
</dbReference>
<dbReference type="EMBL" id="GL349470">
    <property type="protein sequence ID" value="KNC51869.1"/>
    <property type="molecule type" value="Genomic_DNA"/>
</dbReference>
<feature type="region of interest" description="Disordered" evidence="8">
    <location>
        <begin position="895"/>
        <end position="916"/>
    </location>
</feature>
<reference evidence="11 12" key="1">
    <citation type="submission" date="2010-05" db="EMBL/GenBank/DDBJ databases">
        <title>The Genome Sequence of Thecamonas trahens ATCC 50062.</title>
        <authorList>
            <consortium name="The Broad Institute Genome Sequencing Platform"/>
            <person name="Russ C."/>
            <person name="Cuomo C."/>
            <person name="Shea T."/>
            <person name="Young S.K."/>
            <person name="Zeng Q."/>
            <person name="Koehrsen M."/>
            <person name="Haas B."/>
            <person name="Borodovsky M."/>
            <person name="Guigo R."/>
            <person name="Alvarado L."/>
            <person name="Berlin A."/>
            <person name="Bochicchio J."/>
            <person name="Borenstein D."/>
            <person name="Chapman S."/>
            <person name="Chen Z."/>
            <person name="Freedman E."/>
            <person name="Gellesch M."/>
            <person name="Goldberg J."/>
            <person name="Griggs A."/>
            <person name="Gujja S."/>
            <person name="Heilman E."/>
            <person name="Heiman D."/>
            <person name="Hepburn T."/>
            <person name="Howarth C."/>
            <person name="Jen D."/>
            <person name="Larson L."/>
            <person name="Mehta T."/>
            <person name="Park D."/>
            <person name="Pearson M."/>
            <person name="Roberts A."/>
            <person name="Saif S."/>
            <person name="Shenoy N."/>
            <person name="Sisk P."/>
            <person name="Stolte C."/>
            <person name="Sykes S."/>
            <person name="Thomson T."/>
            <person name="Walk T."/>
            <person name="White J."/>
            <person name="Yandava C."/>
            <person name="Burger G."/>
            <person name="Gray M.W."/>
            <person name="Holland P.W.H."/>
            <person name="King N."/>
            <person name="Lang F.B.F."/>
            <person name="Roger A.J."/>
            <person name="Ruiz-Trillo I."/>
            <person name="Lander E."/>
            <person name="Nusbaum C."/>
        </authorList>
    </citation>
    <scope>NUCLEOTIDE SEQUENCE [LARGE SCALE GENOMIC DNA]</scope>
    <source>
        <strain evidence="11 12">ATCC 50062</strain>
    </source>
</reference>
<dbReference type="GeneID" id="25570033"/>
<dbReference type="InterPro" id="IPR018490">
    <property type="entry name" value="cNMP-bd_dom_sf"/>
</dbReference>
<dbReference type="STRING" id="461836.A0A0L0DHL9"/>
<name>A0A0L0DHL9_THETB</name>
<feature type="region of interest" description="Disordered" evidence="8">
    <location>
        <begin position="1"/>
        <end position="114"/>
    </location>
</feature>
<feature type="compositionally biased region" description="Pro residues" evidence="8">
    <location>
        <begin position="963"/>
        <end position="978"/>
    </location>
</feature>
<dbReference type="CDD" id="cd00038">
    <property type="entry name" value="CAP_ED"/>
    <property type="match status" value="1"/>
</dbReference>
<evidence type="ECO:0000256" key="4">
    <source>
        <dbReference type="ARBA" id="ARBA00022989"/>
    </source>
</evidence>
<proteinExistence type="predicted"/>
<evidence type="ECO:0000256" key="2">
    <source>
        <dbReference type="ARBA" id="ARBA00022448"/>
    </source>
</evidence>
<dbReference type="FunFam" id="1.10.287.70:FF:000123">
    <property type="entry name" value="Potassium channel KAT3"/>
    <property type="match status" value="1"/>
</dbReference>
<gene>
    <name evidence="11" type="ORF">AMSG_12118</name>
</gene>
<dbReference type="Pfam" id="PF00027">
    <property type="entry name" value="cNMP_binding"/>
    <property type="match status" value="1"/>
</dbReference>
<keyword evidence="6 9" id="KW-0472">Membrane</keyword>
<feature type="transmembrane region" description="Helical" evidence="9">
    <location>
        <begin position="403"/>
        <end position="423"/>
    </location>
</feature>
<dbReference type="Gene3D" id="2.60.120.10">
    <property type="entry name" value="Jelly Rolls"/>
    <property type="match status" value="1"/>
</dbReference>
<dbReference type="SUPFAM" id="SSF53335">
    <property type="entry name" value="S-adenosyl-L-methionine-dependent methyltransferases"/>
    <property type="match status" value="1"/>
</dbReference>
<feature type="region of interest" description="Disordered" evidence="8">
    <location>
        <begin position="945"/>
        <end position="980"/>
    </location>
</feature>
<feature type="transmembrane region" description="Helical" evidence="9">
    <location>
        <begin position="178"/>
        <end position="198"/>
    </location>
</feature>
<dbReference type="InterPro" id="IPR019410">
    <property type="entry name" value="Methyltransf_16"/>
</dbReference>
<keyword evidence="5" id="KW-0406">Ion transport</keyword>
<dbReference type="SUPFAM" id="SSF51206">
    <property type="entry name" value="cAMP-binding domain-like"/>
    <property type="match status" value="1"/>
</dbReference>
<evidence type="ECO:0000259" key="10">
    <source>
        <dbReference type="PROSITE" id="PS50042"/>
    </source>
</evidence>
<dbReference type="PROSITE" id="PS50042">
    <property type="entry name" value="CNMP_BINDING_3"/>
    <property type="match status" value="1"/>
</dbReference>
<dbReference type="SUPFAM" id="SSF81324">
    <property type="entry name" value="Voltage-gated potassium channels"/>
    <property type="match status" value="1"/>
</dbReference>
<dbReference type="InterPro" id="IPR018488">
    <property type="entry name" value="cNMP-bd_CS"/>
</dbReference>
<evidence type="ECO:0000256" key="6">
    <source>
        <dbReference type="ARBA" id="ARBA00023136"/>
    </source>
</evidence>
<dbReference type="eggNOG" id="KOG0498">
    <property type="taxonomic scope" value="Eukaryota"/>
</dbReference>
<protein>
    <recommendedName>
        <fullName evidence="10">Cyclic nucleotide-binding domain-containing protein</fullName>
    </recommendedName>
</protein>
<feature type="compositionally biased region" description="Low complexity" evidence="8">
    <location>
        <begin position="898"/>
        <end position="907"/>
    </location>
</feature>
<dbReference type="eggNOG" id="KOG2497">
    <property type="taxonomic scope" value="Eukaryota"/>
</dbReference>
<dbReference type="Pfam" id="PF00520">
    <property type="entry name" value="Ion_trans"/>
    <property type="match status" value="1"/>
</dbReference>
<dbReference type="Proteomes" id="UP000054408">
    <property type="component" value="Unassembled WGS sequence"/>
</dbReference>
<feature type="compositionally biased region" description="Low complexity" evidence="8">
    <location>
        <begin position="85"/>
        <end position="105"/>
    </location>
</feature>
<dbReference type="PROSITE" id="PS00889">
    <property type="entry name" value="CNMP_BINDING_2"/>
    <property type="match status" value="1"/>
</dbReference>
<dbReference type="InterPro" id="IPR029063">
    <property type="entry name" value="SAM-dependent_MTases_sf"/>
</dbReference>
<dbReference type="GO" id="GO:0005249">
    <property type="term" value="F:voltage-gated potassium channel activity"/>
    <property type="evidence" value="ECO:0007669"/>
    <property type="project" value="InterPro"/>
</dbReference>
<keyword evidence="7" id="KW-0407">Ion channel</keyword>
<dbReference type="SMART" id="SM00100">
    <property type="entry name" value="cNMP"/>
    <property type="match status" value="1"/>
</dbReference>
<feature type="transmembrane region" description="Helical" evidence="9">
    <location>
        <begin position="253"/>
        <end position="276"/>
    </location>
</feature>
<dbReference type="InterPro" id="IPR014710">
    <property type="entry name" value="RmlC-like_jellyroll"/>
</dbReference>
<dbReference type="InterPro" id="IPR003938">
    <property type="entry name" value="K_chnl_volt-dep_EAG/ELK/ERG"/>
</dbReference>
<accession>A0A0L0DHL9</accession>
<evidence type="ECO:0000256" key="3">
    <source>
        <dbReference type="ARBA" id="ARBA00022692"/>
    </source>
</evidence>
<dbReference type="InterPro" id="IPR005821">
    <property type="entry name" value="Ion_trans_dom"/>
</dbReference>
<feature type="compositionally biased region" description="Low complexity" evidence="8">
    <location>
        <begin position="55"/>
        <end position="67"/>
    </location>
</feature>
<dbReference type="Gene3D" id="3.40.50.150">
    <property type="entry name" value="Vaccinia Virus protein VP39"/>
    <property type="match status" value="1"/>
</dbReference>
<dbReference type="GO" id="GO:0016020">
    <property type="term" value="C:membrane"/>
    <property type="evidence" value="ECO:0007669"/>
    <property type="project" value="UniProtKB-SubCell"/>
</dbReference>
<sequence>MLELGGSASEERLEASGSPSPDAAEVYVGVGSPLDRRRRRVLSGGGSMPLAAMPAASGSGLSADSLSPQPEPYGLALSPQPEPYGLALSPSGGSLSPSGGELEAGTPVALPGLGDHRGTPGESLLFLPPGDDELLLVRPEIMVAQVSGAADGTLAPTPASTGFKPWYIINPKSLTRRCIDIVIVVILVYNVLVTPFRVCFALNAPIWLFVVESVMDFVFVVDVVANFVTAVLDDSVTPPYLITNVDVIAKRYIKTWFAIDAISSIPFDLLMFIFVSPSNSDRDVWRLSKTVRTLKLIRLLRLLRLVRISRVIRKWRFRFNLNSAYLRLLKLLIAMLVFAHLAACFWFYVATSQGASARTWVDDAGLRHASTAAQYIGSLYWAIMTVTGLGYGDIVPTNSEERVFIIFAMFLGISLFSYSVGAMSQLVHRLESSPLNDRLDSVNAYMKYRSLPKSIQDDIREHYYRTWESRQAAHDEKTILTELSARLRNTVSLYVKEHEMASNAFFHGVSPSFVAETLLRMTTSAASAGDVILREGYTGSELFLIYSGVVQVTNADHSLLFATLSSGSFFGEMALFRPDHARSATVTAASAVRLGVISLNDLIEVLSLHPEDIDSWAVLRIAHQRAKHLNAAVEAYTCCWEANPLFKDTSDHTIKISVENLFVRSDINWWQTYRSNQSVDQQLLASLAARNSGSKSDDGRDQANLSRSRSRSRSPHARQESHTGLLASRAFVRRQSLVTGSVMSPPPRPPRLRVSTAHQLGGLPELSPPSSPVQDSVPSTLTIYARRSDGPPGTATVVPIDLPAWSFATSKYDMLLRSAALALGIDPVNVLAVWFIPADRPALKIELSTEGQLRQLLASLSGTTSILVELKVWSSVAARERASSRVVGFVPSPTITPSSSSMSAADDSLSDVEYSADSDSAPSAVAVSPADLALSDAASEWSSFPASRSESSASSGYDDQPRSPAPASPAPPSVPPSPLIQRMKNLNSSIVTLSQHRSTRVGGRLPVAGRTSPMDSDSYTPCKALLLLRQGVFAVRPVPQLLAEVEAEAGAEWALALSEPAALAWMADNLVTAALVTERAPASARYRRLLLKRLVGAIEGAGSVVPDALMMAFVEATMAPRGDDDYGEAFHRLFLRNPGGPPYTTADLVLGSSVVAVTVSSSYGEGVGMALWPSGVVLARYLDAVPLDPPPASVLELGAGVGLTGLFLRNALAAETRLVLTDGVPPVLDRLRENVALNGMAGTVDCALLDWSDAATPAGAGAMVSEFGQHADVLIAADCVYDPTIVDPFVAVLAAFLVDGLSQYALIASTMRQPETYALFTAAAAAAGLILTDLPLDPVASAIEPGHTVVLTRVTSA</sequence>
<dbReference type="Gene3D" id="1.10.287.70">
    <property type="match status" value="1"/>
</dbReference>